<sequence>MIERSTVLTVSVFRRVLNVHLPIVDERHFSKGIKDTRKFPTKQKILFQTTSHDIEYLHKSNIIENAPSFLLGAFLMYQYIFILLIGTC</sequence>
<accession>A0ABW2EQ96</accession>
<proteinExistence type="predicted"/>
<keyword evidence="3" id="KW-1185">Reference proteome</keyword>
<keyword evidence="1" id="KW-0472">Membrane</keyword>
<evidence type="ECO:0000313" key="2">
    <source>
        <dbReference type="EMBL" id="MFC7063020.1"/>
    </source>
</evidence>
<evidence type="ECO:0000313" key="3">
    <source>
        <dbReference type="Proteomes" id="UP001596410"/>
    </source>
</evidence>
<organism evidence="2 3">
    <name type="scientific">Halobacillus seohaensis</name>
    <dbReference type="NCBI Taxonomy" id="447421"/>
    <lineage>
        <taxon>Bacteria</taxon>
        <taxon>Bacillati</taxon>
        <taxon>Bacillota</taxon>
        <taxon>Bacilli</taxon>
        <taxon>Bacillales</taxon>
        <taxon>Bacillaceae</taxon>
        <taxon>Halobacillus</taxon>
    </lineage>
</organism>
<keyword evidence="1" id="KW-1133">Transmembrane helix</keyword>
<reference evidence="3" key="1">
    <citation type="journal article" date="2019" name="Int. J. Syst. Evol. Microbiol.">
        <title>The Global Catalogue of Microorganisms (GCM) 10K type strain sequencing project: providing services to taxonomists for standard genome sequencing and annotation.</title>
        <authorList>
            <consortium name="The Broad Institute Genomics Platform"/>
            <consortium name="The Broad Institute Genome Sequencing Center for Infectious Disease"/>
            <person name="Wu L."/>
            <person name="Ma J."/>
        </authorList>
    </citation>
    <scope>NUCLEOTIDE SEQUENCE [LARGE SCALE GENOMIC DNA]</scope>
    <source>
        <strain evidence="3">CGMCC 4.1621</strain>
    </source>
</reference>
<feature type="transmembrane region" description="Helical" evidence="1">
    <location>
        <begin position="66"/>
        <end position="86"/>
    </location>
</feature>
<dbReference type="RefSeq" id="WP_204711549.1">
    <property type="nucleotide sequence ID" value="NZ_JBHSZV010000037.1"/>
</dbReference>
<keyword evidence="1" id="KW-0812">Transmembrane</keyword>
<dbReference type="EMBL" id="JBHSZV010000037">
    <property type="protein sequence ID" value="MFC7063020.1"/>
    <property type="molecule type" value="Genomic_DNA"/>
</dbReference>
<gene>
    <name evidence="2" type="ORF">ACFQIC_14410</name>
</gene>
<dbReference type="Proteomes" id="UP001596410">
    <property type="component" value="Unassembled WGS sequence"/>
</dbReference>
<protein>
    <submittedName>
        <fullName evidence="2">Uncharacterized protein</fullName>
    </submittedName>
</protein>
<evidence type="ECO:0000256" key="1">
    <source>
        <dbReference type="SAM" id="Phobius"/>
    </source>
</evidence>
<name>A0ABW2EQ96_9BACI</name>
<comment type="caution">
    <text evidence="2">The sequence shown here is derived from an EMBL/GenBank/DDBJ whole genome shotgun (WGS) entry which is preliminary data.</text>
</comment>